<keyword evidence="3" id="KW-0560">Oxidoreductase</keyword>
<proteinExistence type="inferred from homology"/>
<dbReference type="InterPro" id="IPR023210">
    <property type="entry name" value="NADP_OxRdtase_dom"/>
</dbReference>
<keyword evidence="2" id="KW-0521">NADP</keyword>
<dbReference type="Pfam" id="PF00248">
    <property type="entry name" value="Aldo_ket_red"/>
    <property type="match status" value="1"/>
</dbReference>
<feature type="non-terminal residue" evidence="5">
    <location>
        <position position="154"/>
    </location>
</feature>
<gene>
    <name evidence="5" type="ORF">GCK32_018408</name>
</gene>
<evidence type="ECO:0000313" key="6">
    <source>
        <dbReference type="Proteomes" id="UP001331761"/>
    </source>
</evidence>
<sequence>MSTAGRDYVRDKMPIIGFGTYQIRSEPVLRDVVDAALSCGYRFFDTAQVYGNEAKLGRIFDELLPEHDLERSDIFITSKVSPANQGTSLAAKSIEKSLANLQTDYIDLMLIHWPGTSGKRVDDPMNPERRKQTYEVLEEFHGECIGSNKVGGEG</sequence>
<dbReference type="GO" id="GO:0016616">
    <property type="term" value="F:oxidoreductase activity, acting on the CH-OH group of donors, NAD or NADP as acceptor"/>
    <property type="evidence" value="ECO:0007669"/>
    <property type="project" value="UniProtKB-ARBA"/>
</dbReference>
<evidence type="ECO:0000256" key="2">
    <source>
        <dbReference type="ARBA" id="ARBA00022857"/>
    </source>
</evidence>
<dbReference type="AlphaFoldDB" id="A0AAN8FW78"/>
<accession>A0AAN8FW78</accession>
<dbReference type="InterPro" id="IPR036812">
    <property type="entry name" value="NAD(P)_OxRdtase_dom_sf"/>
</dbReference>
<dbReference type="Proteomes" id="UP001331761">
    <property type="component" value="Unassembled WGS sequence"/>
</dbReference>
<reference evidence="5 6" key="1">
    <citation type="submission" date="2019-10" db="EMBL/GenBank/DDBJ databases">
        <title>Assembly and Annotation for the nematode Trichostrongylus colubriformis.</title>
        <authorList>
            <person name="Martin J."/>
        </authorList>
    </citation>
    <scope>NUCLEOTIDE SEQUENCE [LARGE SCALE GENOMIC DNA]</scope>
    <source>
        <strain evidence="5">G859</strain>
        <tissue evidence="5">Whole worm</tissue>
    </source>
</reference>
<dbReference type="PRINTS" id="PR00069">
    <property type="entry name" value="ALDKETRDTASE"/>
</dbReference>
<evidence type="ECO:0000256" key="3">
    <source>
        <dbReference type="ARBA" id="ARBA00023002"/>
    </source>
</evidence>
<feature type="domain" description="NADP-dependent oxidoreductase" evidence="4">
    <location>
        <begin position="16"/>
        <end position="140"/>
    </location>
</feature>
<dbReference type="SUPFAM" id="SSF51430">
    <property type="entry name" value="NAD(P)-linked oxidoreductase"/>
    <property type="match status" value="1"/>
</dbReference>
<comment type="similarity">
    <text evidence="1">Belongs to the aldo/keto reductase family.</text>
</comment>
<keyword evidence="6" id="KW-1185">Reference proteome</keyword>
<dbReference type="EMBL" id="WIXE01001556">
    <property type="protein sequence ID" value="KAK5985582.1"/>
    <property type="molecule type" value="Genomic_DNA"/>
</dbReference>
<organism evidence="5 6">
    <name type="scientific">Trichostrongylus colubriformis</name>
    <name type="common">Black scour worm</name>
    <dbReference type="NCBI Taxonomy" id="6319"/>
    <lineage>
        <taxon>Eukaryota</taxon>
        <taxon>Metazoa</taxon>
        <taxon>Ecdysozoa</taxon>
        <taxon>Nematoda</taxon>
        <taxon>Chromadorea</taxon>
        <taxon>Rhabditida</taxon>
        <taxon>Rhabditina</taxon>
        <taxon>Rhabditomorpha</taxon>
        <taxon>Strongyloidea</taxon>
        <taxon>Trichostrongylidae</taxon>
        <taxon>Trichostrongylus</taxon>
    </lineage>
</organism>
<dbReference type="InterPro" id="IPR020471">
    <property type="entry name" value="AKR"/>
</dbReference>
<name>A0AAN8FW78_TRICO</name>
<evidence type="ECO:0000313" key="5">
    <source>
        <dbReference type="EMBL" id="KAK5985582.1"/>
    </source>
</evidence>
<protein>
    <submittedName>
        <fullName evidence="5">Glyoxal reductase domain protein</fullName>
    </submittedName>
</protein>
<evidence type="ECO:0000256" key="1">
    <source>
        <dbReference type="ARBA" id="ARBA00007905"/>
    </source>
</evidence>
<dbReference type="Gene3D" id="3.20.20.100">
    <property type="entry name" value="NADP-dependent oxidoreductase domain"/>
    <property type="match status" value="1"/>
</dbReference>
<evidence type="ECO:0000259" key="4">
    <source>
        <dbReference type="Pfam" id="PF00248"/>
    </source>
</evidence>
<dbReference type="PANTHER" id="PTHR43827">
    <property type="entry name" value="2,5-DIKETO-D-GLUCONIC ACID REDUCTASE"/>
    <property type="match status" value="1"/>
</dbReference>
<comment type="caution">
    <text evidence="5">The sequence shown here is derived from an EMBL/GenBank/DDBJ whole genome shotgun (WGS) entry which is preliminary data.</text>
</comment>
<dbReference type="PANTHER" id="PTHR43827:SF3">
    <property type="entry name" value="NADP-DEPENDENT OXIDOREDUCTASE DOMAIN-CONTAINING PROTEIN"/>
    <property type="match status" value="1"/>
</dbReference>